<comment type="caution">
    <text evidence="1">The sequence shown here is derived from an EMBL/GenBank/DDBJ whole genome shotgun (WGS) entry which is preliminary data.</text>
</comment>
<reference evidence="1" key="1">
    <citation type="submission" date="2019-08" db="EMBL/GenBank/DDBJ databases">
        <authorList>
            <person name="Kucharzyk K."/>
            <person name="Murdoch R.W."/>
            <person name="Higgins S."/>
            <person name="Loffler F."/>
        </authorList>
    </citation>
    <scope>NUCLEOTIDE SEQUENCE</scope>
</reference>
<organism evidence="1">
    <name type="scientific">bioreactor metagenome</name>
    <dbReference type="NCBI Taxonomy" id="1076179"/>
    <lineage>
        <taxon>unclassified sequences</taxon>
        <taxon>metagenomes</taxon>
        <taxon>ecological metagenomes</taxon>
    </lineage>
</organism>
<accession>A0A645HMM4</accession>
<evidence type="ECO:0000313" key="1">
    <source>
        <dbReference type="EMBL" id="MPN37364.1"/>
    </source>
</evidence>
<proteinExistence type="predicted"/>
<gene>
    <name evidence="1" type="ORF">SDC9_184881</name>
</gene>
<sequence>MVSVAVETVCAGESGAVGRVGEIGVGQFLRIFPDGVGDQRPDARRIRFAAAHQPGFRQVAAHEAEPAGGNHFGELIDMHGVRLL</sequence>
<protein>
    <submittedName>
        <fullName evidence="1">Uncharacterized protein</fullName>
    </submittedName>
</protein>
<dbReference type="AlphaFoldDB" id="A0A645HMM4"/>
<dbReference type="EMBL" id="VSSQ01091972">
    <property type="protein sequence ID" value="MPN37364.1"/>
    <property type="molecule type" value="Genomic_DNA"/>
</dbReference>
<name>A0A645HMM4_9ZZZZ</name>